<evidence type="ECO:0000256" key="9">
    <source>
        <dbReference type="ARBA" id="ARBA00023224"/>
    </source>
</evidence>
<dbReference type="CDD" id="cd00637">
    <property type="entry name" value="7tm_classA_rhodopsin-like"/>
    <property type="match status" value="1"/>
</dbReference>
<dbReference type="GO" id="GO:0005886">
    <property type="term" value="C:plasma membrane"/>
    <property type="evidence" value="ECO:0007669"/>
    <property type="project" value="UniProtKB-SubCell"/>
</dbReference>
<dbReference type="PANTHER" id="PTHR24246">
    <property type="entry name" value="OLFACTORY RECEPTOR AND ADENOSINE RECEPTOR"/>
    <property type="match status" value="1"/>
</dbReference>
<reference evidence="11" key="1">
    <citation type="submission" date="2020-04" db="EMBL/GenBank/DDBJ databases">
        <authorList>
            <person name="Alioto T."/>
            <person name="Alioto T."/>
            <person name="Gomez Garrido J."/>
        </authorList>
    </citation>
    <scope>NUCLEOTIDE SEQUENCE</scope>
    <source>
        <strain evidence="11">A484AB</strain>
    </source>
</reference>
<evidence type="ECO:0000256" key="4">
    <source>
        <dbReference type="ARBA" id="ARBA00022989"/>
    </source>
</evidence>
<dbReference type="PANTHER" id="PTHR24246:SF27">
    <property type="entry name" value="ADENOSINE RECEPTOR, ISOFORM A"/>
    <property type="match status" value="1"/>
</dbReference>
<organism evidence="11 12">
    <name type="scientific">Paramuricea clavata</name>
    <name type="common">Red gorgonian</name>
    <name type="synonym">Violescent sea-whip</name>
    <dbReference type="NCBI Taxonomy" id="317549"/>
    <lineage>
        <taxon>Eukaryota</taxon>
        <taxon>Metazoa</taxon>
        <taxon>Cnidaria</taxon>
        <taxon>Anthozoa</taxon>
        <taxon>Octocorallia</taxon>
        <taxon>Malacalcyonacea</taxon>
        <taxon>Plexauridae</taxon>
        <taxon>Paramuricea</taxon>
    </lineage>
</organism>
<evidence type="ECO:0000256" key="8">
    <source>
        <dbReference type="ARBA" id="ARBA00023180"/>
    </source>
</evidence>
<comment type="similarity">
    <text evidence="10">Belongs to the G-protein coupled receptor 1 family.</text>
</comment>
<keyword evidence="9 10" id="KW-0807">Transducer</keyword>
<dbReference type="EMBL" id="CACRXK020000760">
    <property type="protein sequence ID" value="CAB3984599.1"/>
    <property type="molecule type" value="Genomic_DNA"/>
</dbReference>
<evidence type="ECO:0000256" key="6">
    <source>
        <dbReference type="ARBA" id="ARBA00023136"/>
    </source>
</evidence>
<dbReference type="SUPFAM" id="SSF81321">
    <property type="entry name" value="Family A G protein-coupled receptor-like"/>
    <property type="match status" value="1"/>
</dbReference>
<dbReference type="Pfam" id="PF00001">
    <property type="entry name" value="7tm_1"/>
    <property type="match status" value="1"/>
</dbReference>
<dbReference type="Proteomes" id="UP001152795">
    <property type="component" value="Unassembled WGS sequence"/>
</dbReference>
<name>A0A7D9HIH0_PARCT</name>
<keyword evidence="2" id="KW-1003">Cell membrane</keyword>
<gene>
    <name evidence="11" type="ORF">PACLA_8A057201</name>
</gene>
<evidence type="ECO:0000256" key="2">
    <source>
        <dbReference type="ARBA" id="ARBA00022475"/>
    </source>
</evidence>
<comment type="subcellular location">
    <subcellularLocation>
        <location evidence="1">Cell membrane</location>
        <topology evidence="1">Multi-pass membrane protein</topology>
    </subcellularLocation>
</comment>
<evidence type="ECO:0000256" key="1">
    <source>
        <dbReference type="ARBA" id="ARBA00004651"/>
    </source>
</evidence>
<evidence type="ECO:0000256" key="10">
    <source>
        <dbReference type="RuleBase" id="RU000688"/>
    </source>
</evidence>
<evidence type="ECO:0000313" key="12">
    <source>
        <dbReference type="Proteomes" id="UP001152795"/>
    </source>
</evidence>
<dbReference type="GO" id="GO:0004930">
    <property type="term" value="F:G protein-coupled receptor activity"/>
    <property type="evidence" value="ECO:0007669"/>
    <property type="project" value="UniProtKB-KW"/>
</dbReference>
<dbReference type="PRINTS" id="PR00237">
    <property type="entry name" value="GPCRRHODOPSN"/>
</dbReference>
<keyword evidence="5 10" id="KW-0297">G-protein coupled receptor</keyword>
<dbReference type="InterPro" id="IPR000276">
    <property type="entry name" value="GPCR_Rhodpsn"/>
</dbReference>
<accession>A0A7D9HIH0</accession>
<protein>
    <submittedName>
        <fullName evidence="11">Adenosine receptor A1-like</fullName>
    </submittedName>
</protein>
<keyword evidence="12" id="KW-1185">Reference proteome</keyword>
<proteinExistence type="inferred from homology"/>
<evidence type="ECO:0000256" key="3">
    <source>
        <dbReference type="ARBA" id="ARBA00022692"/>
    </source>
</evidence>
<dbReference type="OrthoDB" id="8782935at2759"/>
<dbReference type="PROSITE" id="PS00237">
    <property type="entry name" value="G_PROTEIN_RECEP_F1_1"/>
    <property type="match status" value="1"/>
</dbReference>
<dbReference type="Gene3D" id="1.20.1070.10">
    <property type="entry name" value="Rhodopsin 7-helix transmembrane proteins"/>
    <property type="match status" value="1"/>
</dbReference>
<evidence type="ECO:0000256" key="5">
    <source>
        <dbReference type="ARBA" id="ARBA00023040"/>
    </source>
</evidence>
<keyword evidence="3 10" id="KW-0812">Transmembrane</keyword>
<dbReference type="AlphaFoldDB" id="A0A7D9HIH0"/>
<dbReference type="PROSITE" id="PS50262">
    <property type="entry name" value="G_PROTEIN_RECEP_F1_2"/>
    <property type="match status" value="1"/>
</dbReference>
<dbReference type="InterPro" id="IPR017452">
    <property type="entry name" value="GPCR_Rhodpsn_7TM"/>
</dbReference>
<comment type="caution">
    <text evidence="11">The sequence shown here is derived from an EMBL/GenBank/DDBJ whole genome shotgun (WGS) entry which is preliminary data.</text>
</comment>
<sequence length="346" mass="39750">MTNHEQDEKESFMKAIWHQDALKNGSNETLPEYAHSGYTEFLIVIYTTMIISLCGVISNGFLLVVFAADPLRCLRNISSGLILNLCIADFLTAIMIFLWTTTHWNWASEKFGQIVFCLVWFGYSASFITIALLSLERYIVIRHIWSADTIITKRRTTYAVVMIWLISGVSFIRLDREKLSIHMFILSSVFELCVLVVITFYIKLWAIRRRHDALQEHRALIKRENRLTKVVFTLIVILVLTTLPLIFLYQLLHGLLLFCGSHCIGEVIRSIPAYLTPVFAVNFALNPAIYGWRLPKYRRSFAALFAIVTRSPARQKLDKTEVKKRNETQSLEMNATQITNGSSTSL</sequence>
<evidence type="ECO:0000313" key="11">
    <source>
        <dbReference type="EMBL" id="CAB3984599.1"/>
    </source>
</evidence>
<keyword evidence="4" id="KW-1133">Transmembrane helix</keyword>
<keyword evidence="7 10" id="KW-0675">Receptor</keyword>
<keyword evidence="6" id="KW-0472">Membrane</keyword>
<evidence type="ECO:0000256" key="7">
    <source>
        <dbReference type="ARBA" id="ARBA00023170"/>
    </source>
</evidence>
<keyword evidence="8" id="KW-0325">Glycoprotein</keyword>